<evidence type="ECO:0000313" key="6">
    <source>
        <dbReference type="Proteomes" id="UP000265703"/>
    </source>
</evidence>
<dbReference type="InterPro" id="IPR036788">
    <property type="entry name" value="T_IF-3_C_sf"/>
</dbReference>
<dbReference type="Gene3D" id="3.10.20.80">
    <property type="entry name" value="Translation initiation factor 3 (IF-3), N-terminal domain"/>
    <property type="match status" value="1"/>
</dbReference>
<dbReference type="GO" id="GO:0070124">
    <property type="term" value="P:mitochondrial translational initiation"/>
    <property type="evidence" value="ECO:0007669"/>
    <property type="project" value="TreeGrafter"/>
</dbReference>
<keyword evidence="6" id="KW-1185">Reference proteome</keyword>
<dbReference type="InterPro" id="IPR001288">
    <property type="entry name" value="Translation_initiation_fac_3"/>
</dbReference>
<sequence length="233" mass="27494">MIKIHKIVPIYFKQQKKIIFFNQNSLNNFRLLSSKSSNQQQKNRKPHDEEIKSQYIRYVNLEGQLQGTYPLKKILSTFDRKKYLLIQVSPVNTASSTKDSQHYKRHHEQQQEAPICKLVSKEEIYKQNKQKKSTTLHMLKKELKLTWKVSPNDLTHKLSRSKEWLEKGYQLRVVISNKDKKSRLNKEDKNILDRIIKELSGFAKEVKEPKWTGDSVTLEIQAETKTQNATTIL</sequence>
<keyword evidence="2" id="KW-0396">Initiation factor</keyword>
<dbReference type="GO" id="GO:0005739">
    <property type="term" value="C:mitochondrion"/>
    <property type="evidence" value="ECO:0007669"/>
    <property type="project" value="TreeGrafter"/>
</dbReference>
<evidence type="ECO:0000259" key="4">
    <source>
        <dbReference type="Pfam" id="PF00707"/>
    </source>
</evidence>
<evidence type="ECO:0000313" key="5">
    <source>
        <dbReference type="EMBL" id="RIA94050.1"/>
    </source>
</evidence>
<dbReference type="GO" id="GO:0043022">
    <property type="term" value="F:ribosome binding"/>
    <property type="evidence" value="ECO:0007669"/>
    <property type="project" value="TreeGrafter"/>
</dbReference>
<dbReference type="GO" id="GO:0032790">
    <property type="term" value="P:ribosome disassembly"/>
    <property type="evidence" value="ECO:0007669"/>
    <property type="project" value="TreeGrafter"/>
</dbReference>
<dbReference type="GO" id="GO:0003743">
    <property type="term" value="F:translation initiation factor activity"/>
    <property type="evidence" value="ECO:0007669"/>
    <property type="project" value="UniProtKB-KW"/>
</dbReference>
<dbReference type="InterPro" id="IPR036787">
    <property type="entry name" value="T_IF-3_N_sf"/>
</dbReference>
<dbReference type="Proteomes" id="UP000265703">
    <property type="component" value="Unassembled WGS sequence"/>
</dbReference>
<evidence type="ECO:0000256" key="1">
    <source>
        <dbReference type="ARBA" id="ARBA00005439"/>
    </source>
</evidence>
<dbReference type="PANTHER" id="PTHR10938:SF0">
    <property type="entry name" value="TRANSLATION INITIATION FACTOR IF-3, MITOCHONDRIAL"/>
    <property type="match status" value="1"/>
</dbReference>
<dbReference type="Pfam" id="PF00707">
    <property type="entry name" value="IF3_C"/>
    <property type="match status" value="1"/>
</dbReference>
<comment type="caution">
    <text evidence="5">The sequence shown here is derived from an EMBL/GenBank/DDBJ whole genome shotgun (WGS) entry which is preliminary data.</text>
</comment>
<dbReference type="AlphaFoldDB" id="A0A397T6X6"/>
<dbReference type="PANTHER" id="PTHR10938">
    <property type="entry name" value="TRANSLATION INITIATION FACTOR IF-3"/>
    <property type="match status" value="1"/>
</dbReference>
<feature type="domain" description="Translation initiation factor 3 C-terminal" evidence="4">
    <location>
        <begin position="141"/>
        <end position="218"/>
    </location>
</feature>
<proteinExistence type="inferred from homology"/>
<protein>
    <recommendedName>
        <fullName evidence="4">Translation initiation factor 3 C-terminal domain-containing protein</fullName>
    </recommendedName>
</protein>
<reference evidence="5 6" key="1">
    <citation type="submission" date="2018-06" db="EMBL/GenBank/DDBJ databases">
        <title>Comparative genomics reveals the genomic features of Rhizophagus irregularis, R. cerebriforme, R. diaphanum and Gigaspora rosea, and their symbiotic lifestyle signature.</title>
        <authorList>
            <person name="Morin E."/>
            <person name="San Clemente H."/>
            <person name="Chen E.C.H."/>
            <person name="De La Providencia I."/>
            <person name="Hainaut M."/>
            <person name="Kuo A."/>
            <person name="Kohler A."/>
            <person name="Murat C."/>
            <person name="Tang N."/>
            <person name="Roy S."/>
            <person name="Loubradou J."/>
            <person name="Henrissat B."/>
            <person name="Grigoriev I.V."/>
            <person name="Corradi N."/>
            <person name="Roux C."/>
            <person name="Martin F.M."/>
        </authorList>
    </citation>
    <scope>NUCLEOTIDE SEQUENCE [LARGE SCALE GENOMIC DNA]</scope>
    <source>
        <strain evidence="5 6">DAOM 227022</strain>
    </source>
</reference>
<dbReference type="STRING" id="658196.A0A397T6X6"/>
<dbReference type="Gene3D" id="3.30.110.10">
    <property type="entry name" value="Translation initiation factor 3 (IF-3), C-terminal domain"/>
    <property type="match status" value="1"/>
</dbReference>
<dbReference type="SUPFAM" id="SSF55200">
    <property type="entry name" value="Translation initiation factor IF3, C-terminal domain"/>
    <property type="match status" value="1"/>
</dbReference>
<dbReference type="EMBL" id="QKYT01000091">
    <property type="protein sequence ID" value="RIA94050.1"/>
    <property type="molecule type" value="Genomic_DNA"/>
</dbReference>
<comment type="similarity">
    <text evidence="1">Belongs to the IF-3 family.</text>
</comment>
<gene>
    <name evidence="5" type="ORF">C1645_735075</name>
</gene>
<name>A0A397T6X6_9GLOM</name>
<evidence type="ECO:0000256" key="3">
    <source>
        <dbReference type="ARBA" id="ARBA00022917"/>
    </source>
</evidence>
<keyword evidence="3" id="KW-0648">Protein biosynthesis</keyword>
<accession>A0A397T6X6</accession>
<dbReference type="InterPro" id="IPR019815">
    <property type="entry name" value="Translation_initiation_fac_3_C"/>
</dbReference>
<dbReference type="OrthoDB" id="21573at2759"/>
<organism evidence="5 6">
    <name type="scientific">Glomus cerebriforme</name>
    <dbReference type="NCBI Taxonomy" id="658196"/>
    <lineage>
        <taxon>Eukaryota</taxon>
        <taxon>Fungi</taxon>
        <taxon>Fungi incertae sedis</taxon>
        <taxon>Mucoromycota</taxon>
        <taxon>Glomeromycotina</taxon>
        <taxon>Glomeromycetes</taxon>
        <taxon>Glomerales</taxon>
        <taxon>Glomeraceae</taxon>
        <taxon>Glomus</taxon>
    </lineage>
</organism>
<evidence type="ECO:0000256" key="2">
    <source>
        <dbReference type="ARBA" id="ARBA00022540"/>
    </source>
</evidence>